<dbReference type="SUPFAM" id="SSF54695">
    <property type="entry name" value="POZ domain"/>
    <property type="match status" value="1"/>
</dbReference>
<evidence type="ECO:0000313" key="15">
    <source>
        <dbReference type="RefSeq" id="XP_026279480.2"/>
    </source>
</evidence>
<evidence type="ECO:0000256" key="5">
    <source>
        <dbReference type="ARBA" id="ARBA00022833"/>
    </source>
</evidence>
<dbReference type="InterPro" id="IPR011333">
    <property type="entry name" value="SKP1/BTB/POZ_sf"/>
</dbReference>
<evidence type="ECO:0000256" key="6">
    <source>
        <dbReference type="ARBA" id="ARBA00023015"/>
    </source>
</evidence>
<feature type="region of interest" description="Disordered" evidence="11">
    <location>
        <begin position="204"/>
        <end position="299"/>
    </location>
</feature>
<keyword evidence="8" id="KW-0804">Transcription</keyword>
<dbReference type="GO" id="GO:0000981">
    <property type="term" value="F:DNA-binding transcription factor activity, RNA polymerase II-specific"/>
    <property type="evidence" value="ECO:0007669"/>
    <property type="project" value="TreeGrafter"/>
</dbReference>
<dbReference type="SMART" id="SM00355">
    <property type="entry name" value="ZnF_C2H2"/>
    <property type="match status" value="2"/>
</dbReference>
<organism evidence="14 15">
    <name type="scientific">Frankliniella occidentalis</name>
    <name type="common">Western flower thrips</name>
    <name type="synonym">Euthrips occidentalis</name>
    <dbReference type="NCBI Taxonomy" id="133901"/>
    <lineage>
        <taxon>Eukaryota</taxon>
        <taxon>Metazoa</taxon>
        <taxon>Ecdysozoa</taxon>
        <taxon>Arthropoda</taxon>
        <taxon>Hexapoda</taxon>
        <taxon>Insecta</taxon>
        <taxon>Pterygota</taxon>
        <taxon>Neoptera</taxon>
        <taxon>Paraneoptera</taxon>
        <taxon>Thysanoptera</taxon>
        <taxon>Terebrantia</taxon>
        <taxon>Thripoidea</taxon>
        <taxon>Thripidae</taxon>
        <taxon>Frankliniella</taxon>
    </lineage>
</organism>
<feature type="compositionally biased region" description="Low complexity" evidence="11">
    <location>
        <begin position="260"/>
        <end position="299"/>
    </location>
</feature>
<evidence type="ECO:0000256" key="8">
    <source>
        <dbReference type="ARBA" id="ARBA00023163"/>
    </source>
</evidence>
<evidence type="ECO:0000256" key="9">
    <source>
        <dbReference type="ARBA" id="ARBA00023242"/>
    </source>
</evidence>
<gene>
    <name evidence="15" type="primary">LOC113207227</name>
</gene>
<keyword evidence="6" id="KW-0805">Transcription regulation</keyword>
<dbReference type="PANTHER" id="PTHR46105">
    <property type="entry name" value="AGAP004733-PA"/>
    <property type="match status" value="1"/>
</dbReference>
<keyword evidence="14" id="KW-1185">Reference proteome</keyword>
<dbReference type="Gene3D" id="3.30.160.60">
    <property type="entry name" value="Classic Zinc Finger"/>
    <property type="match status" value="1"/>
</dbReference>
<name>A0A6J1SJH0_FRAOC</name>
<dbReference type="GO" id="GO:0008270">
    <property type="term" value="F:zinc ion binding"/>
    <property type="evidence" value="ECO:0007669"/>
    <property type="project" value="UniProtKB-KW"/>
</dbReference>
<keyword evidence="3" id="KW-0677">Repeat</keyword>
<dbReference type="GeneID" id="113207227"/>
<evidence type="ECO:0000256" key="4">
    <source>
        <dbReference type="ARBA" id="ARBA00022771"/>
    </source>
</evidence>
<evidence type="ECO:0000256" key="11">
    <source>
        <dbReference type="SAM" id="MobiDB-lite"/>
    </source>
</evidence>
<evidence type="ECO:0000313" key="14">
    <source>
        <dbReference type="Proteomes" id="UP000504606"/>
    </source>
</evidence>
<dbReference type="Gene3D" id="3.30.710.10">
    <property type="entry name" value="Potassium Channel Kv1.1, Chain A"/>
    <property type="match status" value="1"/>
</dbReference>
<dbReference type="AlphaFoldDB" id="A0A6J1SJH0"/>
<dbReference type="InterPro" id="IPR050457">
    <property type="entry name" value="ZnFinger_BTB_dom_contain"/>
</dbReference>
<dbReference type="RefSeq" id="XP_026279480.2">
    <property type="nucleotide sequence ID" value="XM_026423695.2"/>
</dbReference>
<feature type="domain" description="BTB" evidence="12">
    <location>
        <begin position="42"/>
        <end position="108"/>
    </location>
</feature>
<dbReference type="PROSITE" id="PS50157">
    <property type="entry name" value="ZINC_FINGER_C2H2_2"/>
    <property type="match status" value="2"/>
</dbReference>
<dbReference type="InterPro" id="IPR013087">
    <property type="entry name" value="Znf_C2H2_type"/>
</dbReference>
<evidence type="ECO:0000256" key="3">
    <source>
        <dbReference type="ARBA" id="ARBA00022737"/>
    </source>
</evidence>
<dbReference type="GO" id="GO:0000978">
    <property type="term" value="F:RNA polymerase II cis-regulatory region sequence-specific DNA binding"/>
    <property type="evidence" value="ECO:0007669"/>
    <property type="project" value="TreeGrafter"/>
</dbReference>
<evidence type="ECO:0000259" key="12">
    <source>
        <dbReference type="PROSITE" id="PS50097"/>
    </source>
</evidence>
<keyword evidence="4 10" id="KW-0863">Zinc-finger</keyword>
<dbReference type="PROSITE" id="PS00028">
    <property type="entry name" value="ZINC_FINGER_C2H2_1"/>
    <property type="match status" value="2"/>
</dbReference>
<feature type="domain" description="C2H2-type" evidence="13">
    <location>
        <begin position="392"/>
        <end position="419"/>
    </location>
</feature>
<feature type="compositionally biased region" description="Basic and acidic residues" evidence="11">
    <location>
        <begin position="228"/>
        <end position="248"/>
    </location>
</feature>
<dbReference type="Proteomes" id="UP000504606">
    <property type="component" value="Unplaced"/>
</dbReference>
<proteinExistence type="predicted"/>
<dbReference type="GO" id="GO:0005634">
    <property type="term" value="C:nucleus"/>
    <property type="evidence" value="ECO:0007669"/>
    <property type="project" value="UniProtKB-SubCell"/>
</dbReference>
<dbReference type="CDD" id="cd18186">
    <property type="entry name" value="BTB_POZ_ZBTB_KLHL-like"/>
    <property type="match status" value="1"/>
</dbReference>
<dbReference type="InterPro" id="IPR000210">
    <property type="entry name" value="BTB/POZ_dom"/>
</dbReference>
<reference evidence="15" key="1">
    <citation type="submission" date="2025-08" db="UniProtKB">
        <authorList>
            <consortium name="RefSeq"/>
        </authorList>
    </citation>
    <scope>IDENTIFICATION</scope>
    <source>
        <tissue evidence="15">Whole organism</tissue>
    </source>
</reference>
<sequence length="488" mass="51878">MYSLYRSWLSRPDMHHPGPHGVHGVPHGLPHGVPLPSALPLADVVVAVGDGTHRYAAHRAVLAAHSGYFKSALDRDPGSAYLAVSSVTPEALVPLLGYMYTGYLDIGGDNIYDVLLAAGYLHMPRAVEWCRNFLLAHQPAALDNAGTTARSTLVKPIPGLPWRPALGAPPAPPQPPATHMILPTAEHSPFRAPFLAPSPTAVVTLGSAPKRGRSPSPSSSAGSPAKRLSGEDKERSKQATTVKCDHRSPSTLLAERSPEPSSTLTSTTSSSSSSSTAPTPSKTTASTSAPSSSSTTTATTTVVTGKVVVDVACCDGPVRFHRVLNTSYGHEDADQGATDSGEASDENQLHQRMHVPGAAQLRRARRMAERGPHTDVNTTADGVAAATTTNEYVCHYCNHTFKSHYCYQKHARRHINPLTPGAKLTEVQAPPAAARAPAKPLDMNVQYYPCKTCGAKFPSYYFVHKHRKLCHSGEEGDAAAGREALDKD</sequence>
<accession>A0A6J1SJH0</accession>
<feature type="compositionally biased region" description="Low complexity" evidence="11">
    <location>
        <begin position="206"/>
        <end position="227"/>
    </location>
</feature>
<keyword evidence="2" id="KW-0479">Metal-binding</keyword>
<protein>
    <submittedName>
        <fullName evidence="15">Mucin-5B</fullName>
    </submittedName>
</protein>
<comment type="subcellular location">
    <subcellularLocation>
        <location evidence="1">Nucleus</location>
    </subcellularLocation>
</comment>
<evidence type="ECO:0000259" key="13">
    <source>
        <dbReference type="PROSITE" id="PS50157"/>
    </source>
</evidence>
<keyword evidence="7" id="KW-0238">DNA-binding</keyword>
<evidence type="ECO:0000256" key="10">
    <source>
        <dbReference type="PROSITE-ProRule" id="PRU00042"/>
    </source>
</evidence>
<feature type="domain" description="C2H2-type" evidence="13">
    <location>
        <begin position="448"/>
        <end position="476"/>
    </location>
</feature>
<evidence type="ECO:0000256" key="7">
    <source>
        <dbReference type="ARBA" id="ARBA00023125"/>
    </source>
</evidence>
<dbReference type="PANTHER" id="PTHR46105:SF5">
    <property type="entry name" value="ZINC FINGER AND BTB DOMAIN-CONTAINING PROTEIN 44 ISOFORM X1"/>
    <property type="match status" value="1"/>
</dbReference>
<dbReference type="OrthoDB" id="4845755at2759"/>
<evidence type="ECO:0000256" key="1">
    <source>
        <dbReference type="ARBA" id="ARBA00004123"/>
    </source>
</evidence>
<dbReference type="KEGG" id="foc:113207227"/>
<keyword evidence="5" id="KW-0862">Zinc</keyword>
<keyword evidence="9" id="KW-0539">Nucleus</keyword>
<dbReference type="PROSITE" id="PS50097">
    <property type="entry name" value="BTB"/>
    <property type="match status" value="1"/>
</dbReference>
<dbReference type="Pfam" id="PF00651">
    <property type="entry name" value="BTB"/>
    <property type="match status" value="1"/>
</dbReference>
<dbReference type="SMART" id="SM00225">
    <property type="entry name" value="BTB"/>
    <property type="match status" value="1"/>
</dbReference>
<evidence type="ECO:0000256" key="2">
    <source>
        <dbReference type="ARBA" id="ARBA00022723"/>
    </source>
</evidence>